<evidence type="ECO:0008006" key="3">
    <source>
        <dbReference type="Google" id="ProtNLM"/>
    </source>
</evidence>
<dbReference type="PROSITE" id="PS01314">
    <property type="entry name" value="UPF0047"/>
    <property type="match status" value="1"/>
</dbReference>
<gene>
    <name evidence="1" type="ORF">PVAP13_4KG334100</name>
</gene>
<reference evidence="1" key="1">
    <citation type="submission" date="2020-05" db="EMBL/GenBank/DDBJ databases">
        <title>WGS assembly of Panicum virgatum.</title>
        <authorList>
            <person name="Lovell J.T."/>
            <person name="Jenkins J."/>
            <person name="Shu S."/>
            <person name="Juenger T.E."/>
            <person name="Schmutz J."/>
        </authorList>
    </citation>
    <scope>NUCLEOTIDE SEQUENCE</scope>
    <source>
        <strain evidence="1">AP13</strain>
    </source>
</reference>
<dbReference type="Gene3D" id="2.60.120.460">
    <property type="entry name" value="YjbQ-like"/>
    <property type="match status" value="1"/>
</dbReference>
<organism evidence="1 2">
    <name type="scientific">Panicum virgatum</name>
    <name type="common">Blackwell switchgrass</name>
    <dbReference type="NCBI Taxonomy" id="38727"/>
    <lineage>
        <taxon>Eukaryota</taxon>
        <taxon>Viridiplantae</taxon>
        <taxon>Streptophyta</taxon>
        <taxon>Embryophyta</taxon>
        <taxon>Tracheophyta</taxon>
        <taxon>Spermatophyta</taxon>
        <taxon>Magnoliopsida</taxon>
        <taxon>Liliopsida</taxon>
        <taxon>Poales</taxon>
        <taxon>Poaceae</taxon>
        <taxon>PACMAD clade</taxon>
        <taxon>Panicoideae</taxon>
        <taxon>Panicodae</taxon>
        <taxon>Paniceae</taxon>
        <taxon>Panicinae</taxon>
        <taxon>Panicum</taxon>
        <taxon>Panicum sect. Hiantes</taxon>
    </lineage>
</organism>
<protein>
    <recommendedName>
        <fullName evidence="3">Secondary thiamine-phosphate synthase enzyme</fullName>
    </recommendedName>
</protein>
<dbReference type="SUPFAM" id="SSF111038">
    <property type="entry name" value="YjbQ-like"/>
    <property type="match status" value="1"/>
</dbReference>
<evidence type="ECO:0000313" key="2">
    <source>
        <dbReference type="Proteomes" id="UP000823388"/>
    </source>
</evidence>
<dbReference type="InterPro" id="IPR001602">
    <property type="entry name" value="UPF0047_YjbQ-like"/>
</dbReference>
<dbReference type="PANTHER" id="PTHR30615">
    <property type="entry name" value="UNCHARACTERIZED PROTEIN YJBQ-RELATED"/>
    <property type="match status" value="1"/>
</dbReference>
<dbReference type="AlphaFoldDB" id="A0A8T0TQF6"/>
<dbReference type="OrthoDB" id="10255963at2759"/>
<dbReference type="NCBIfam" id="TIGR00149">
    <property type="entry name" value="TIGR00149_YjbQ"/>
    <property type="match status" value="1"/>
</dbReference>
<sequence>MAVHGEPPQIRFLAASLCSPLRSSPPPRNQTMHPAALAPAAAVLSPASVRPRRGAAPVIFSSASGRSRRGARGAVRCEVASSSAPSAAGPQAAKWAQRTVVLPPQRRGCHLITPKIVNEIRDDLAEFKCGMAHLFLQHTSASLTINENYDSDVQADTETFLSRIVPEGPSAPWRHTMEGPDDMPAHIKSSMFGCSLTIPITNGHLNMGTWQGIWLCEHRDYATSRQIVITLNGI</sequence>
<accession>A0A8T0TQF6</accession>
<keyword evidence="2" id="KW-1185">Reference proteome</keyword>
<evidence type="ECO:0000313" key="1">
    <source>
        <dbReference type="EMBL" id="KAG2613080.1"/>
    </source>
</evidence>
<dbReference type="Proteomes" id="UP000823388">
    <property type="component" value="Chromosome 4K"/>
</dbReference>
<dbReference type="PANTHER" id="PTHR30615:SF14">
    <property type="entry name" value="SECONDARY THIAMINE-PHOSPHATE SYNTHASE ENZYME"/>
    <property type="match status" value="1"/>
</dbReference>
<dbReference type="InterPro" id="IPR035917">
    <property type="entry name" value="YjbQ-like_sf"/>
</dbReference>
<dbReference type="EMBL" id="CM029043">
    <property type="protein sequence ID" value="KAG2613080.1"/>
    <property type="molecule type" value="Genomic_DNA"/>
</dbReference>
<proteinExistence type="predicted"/>
<dbReference type="FunFam" id="2.60.120.460:FF:000002">
    <property type="entry name" value="Secondary thiamine-phosphate synthase enzyme"/>
    <property type="match status" value="1"/>
</dbReference>
<dbReference type="Pfam" id="PF01894">
    <property type="entry name" value="YjbQ"/>
    <property type="match status" value="1"/>
</dbReference>
<comment type="caution">
    <text evidence="1">The sequence shown here is derived from an EMBL/GenBank/DDBJ whole genome shotgun (WGS) entry which is preliminary data.</text>
</comment>
<name>A0A8T0TQF6_PANVG</name>